<keyword evidence="1" id="KW-0472">Membrane</keyword>
<proteinExistence type="predicted"/>
<feature type="transmembrane region" description="Helical" evidence="1">
    <location>
        <begin position="48"/>
        <end position="68"/>
    </location>
</feature>
<keyword evidence="3" id="KW-1185">Reference proteome</keyword>
<evidence type="ECO:0000256" key="1">
    <source>
        <dbReference type="SAM" id="Phobius"/>
    </source>
</evidence>
<name>A0ABT7S9H6_9CELL</name>
<evidence type="ECO:0000313" key="2">
    <source>
        <dbReference type="EMBL" id="MDM7832274.1"/>
    </source>
</evidence>
<sequence>MNDDLDDLLSDLAAAAGTAAAHGALGDDGTTVQRIARRVRRRRTARRAGAGAVVACAAGAVAFGAVQLRGGGLPSVAPPVSTAGAEADWPAQFDRCGKPVRDGLDSAGDVTLAATVRSGTGKEVQVRATATGPADPAARGWVYGTELMVTDDAGVVVGVYEGPALPGSDQIDDFYANVDFAAQPFPLASDVTFPLVSCAQYPEGTGDPALAPGDYDLWVTQSVGYTVDGTEVHARASVDVPLVVGPDGTPSPGAAQSADPTAGTPAEQYFACGEPVDLTIHTLPDAGGLTLAADLPATGWGERPASWSVTVGTHGGAAVTAHGSPAGSLALVGPDGDVAGFVVPARGPLRTIDVGPRSTEVLHGPTRVLPCEDEPLRGTYTAWPFVVETTSDDATSDGEAVAAGPQVVVVANPQAVTFGS</sequence>
<comment type="caution">
    <text evidence="2">The sequence shown here is derived from an EMBL/GenBank/DDBJ whole genome shotgun (WGS) entry which is preliminary data.</text>
</comment>
<reference evidence="2 3" key="1">
    <citation type="submission" date="2023-06" db="EMBL/GenBank/DDBJ databases">
        <title>Cellulomonas sp. MW9 Whole genome sequence.</title>
        <authorList>
            <person name="Park S."/>
        </authorList>
    </citation>
    <scope>NUCLEOTIDE SEQUENCE [LARGE SCALE GENOMIC DNA]</scope>
    <source>
        <strain evidence="2 3">MW9</strain>
    </source>
</reference>
<organism evidence="2 3">
    <name type="scientific">Cellulomonas edaphi</name>
    <dbReference type="NCBI Taxonomy" id="3053468"/>
    <lineage>
        <taxon>Bacteria</taxon>
        <taxon>Bacillati</taxon>
        <taxon>Actinomycetota</taxon>
        <taxon>Actinomycetes</taxon>
        <taxon>Micrococcales</taxon>
        <taxon>Cellulomonadaceae</taxon>
        <taxon>Cellulomonas</taxon>
    </lineage>
</organism>
<gene>
    <name evidence="2" type="ORF">QRT05_13100</name>
</gene>
<dbReference type="EMBL" id="JAUCGR010000003">
    <property type="protein sequence ID" value="MDM7832274.1"/>
    <property type="molecule type" value="Genomic_DNA"/>
</dbReference>
<accession>A0ABT7S9H6</accession>
<dbReference type="Proteomes" id="UP001321453">
    <property type="component" value="Unassembled WGS sequence"/>
</dbReference>
<keyword evidence="1" id="KW-1133">Transmembrane helix</keyword>
<evidence type="ECO:0008006" key="4">
    <source>
        <dbReference type="Google" id="ProtNLM"/>
    </source>
</evidence>
<keyword evidence="1" id="KW-0812">Transmembrane</keyword>
<evidence type="ECO:0000313" key="3">
    <source>
        <dbReference type="Proteomes" id="UP001321453"/>
    </source>
</evidence>
<dbReference type="RefSeq" id="WP_289447706.1">
    <property type="nucleotide sequence ID" value="NZ_JAUCGR010000003.1"/>
</dbReference>
<protein>
    <recommendedName>
        <fullName evidence="4">DUF4179 domain-containing protein</fullName>
    </recommendedName>
</protein>